<dbReference type="OrthoDB" id="378707at2759"/>
<gene>
    <name evidence="3" type="ORF">PFUGPA_00366</name>
</gene>
<evidence type="ECO:0000313" key="4">
    <source>
        <dbReference type="Proteomes" id="UP000019103"/>
    </source>
</evidence>
<dbReference type="EMBL" id="KI927241">
    <property type="protein sequence ID" value="ETW57673.1"/>
    <property type="molecule type" value="Genomic_DNA"/>
</dbReference>
<keyword evidence="1" id="KW-0472">Membrane</keyword>
<organism evidence="3 4">
    <name type="scientific">Plasmodium falciparum (isolate Palo Alto / Uganda)</name>
    <dbReference type="NCBI Taxonomy" id="57270"/>
    <lineage>
        <taxon>Eukaryota</taxon>
        <taxon>Sar</taxon>
        <taxon>Alveolata</taxon>
        <taxon>Apicomplexa</taxon>
        <taxon>Aconoidasida</taxon>
        <taxon>Haemosporida</taxon>
        <taxon>Plasmodiidae</taxon>
        <taxon>Plasmodium</taxon>
        <taxon>Plasmodium (Laverania)</taxon>
    </lineage>
</organism>
<evidence type="ECO:0000256" key="1">
    <source>
        <dbReference type="SAM" id="Phobius"/>
    </source>
</evidence>
<evidence type="ECO:0000313" key="3">
    <source>
        <dbReference type="EMBL" id="ETW57673.1"/>
    </source>
</evidence>
<dbReference type="AlphaFoldDB" id="W4J5V4"/>
<feature type="chain" id="PRO_5004843630" evidence="2">
    <location>
        <begin position="20"/>
        <end position="336"/>
    </location>
</feature>
<evidence type="ECO:0000256" key="2">
    <source>
        <dbReference type="SAM" id="SignalP"/>
    </source>
</evidence>
<protein>
    <submittedName>
        <fullName evidence="3">Uncharacterized protein</fullName>
    </submittedName>
</protein>
<feature type="signal peptide" evidence="2">
    <location>
        <begin position="1"/>
        <end position="19"/>
    </location>
</feature>
<dbReference type="OMA" id="CLCSCIC"/>
<keyword evidence="1" id="KW-0812">Transmembrane</keyword>
<dbReference type="Proteomes" id="UP000019103">
    <property type="component" value="Unassembled WGS sequence"/>
</dbReference>
<keyword evidence="1" id="KW-1133">Transmembrane helix</keyword>
<accession>W4J5V4</accession>
<feature type="transmembrane region" description="Helical" evidence="1">
    <location>
        <begin position="302"/>
        <end position="325"/>
    </location>
</feature>
<feature type="transmembrane region" description="Helical" evidence="1">
    <location>
        <begin position="152"/>
        <end position="180"/>
    </location>
</feature>
<sequence length="336" mass="38074">MNFCSFIFLFTLTLRVLFAAQKDLYRYDDKNSYRSSHKKISSLKCATKEPVYHEMPKNDTLYDNFVKYNKKIYKKNLNNGKDDKKYSRNMLNNKYSEDLFESVNMVEWCDYKNDMIKERNVISESNTVWKKTSWMTRFKNKLYKMIFKKNKFWKFISGIITVLGNSAIICEIIMLIGYIIKYFMCFCSCAYSCLCSCICSCSCLCSCICSCSCLCSCSCSCLCSCICSCSCLCSCSCSCLCSCVCSCICSCVCTCIYKCICSCVCSCVCTCICSCICSSVCTCACIYTSALGSALIAASGGILAAIILLIILTIIIVWLLVTWLWSHKDEYYKTSE</sequence>
<name>W4J5V4_PLAFP</name>
<reference evidence="3 4" key="2">
    <citation type="submission" date="2013-02" db="EMBL/GenBank/DDBJ databases">
        <title>The Genome Sequence of Plasmodium falciparum Palo Alto/Uganda.</title>
        <authorList>
            <consortium name="The Broad Institute Genome Sequencing Platform"/>
            <consortium name="The Broad Institute Genome Sequencing Center for Infectious Disease"/>
            <person name="Neafsey D."/>
            <person name="Cheeseman I."/>
            <person name="Volkman S."/>
            <person name="Adams J."/>
            <person name="Walker B."/>
            <person name="Young S.K."/>
            <person name="Zeng Q."/>
            <person name="Gargeya S."/>
            <person name="Fitzgerald M."/>
            <person name="Haas B."/>
            <person name="Abouelleil A."/>
            <person name="Alvarado L."/>
            <person name="Arachchi H.M."/>
            <person name="Berlin A.M."/>
            <person name="Chapman S.B."/>
            <person name="Dewar J."/>
            <person name="Goldberg J."/>
            <person name="Griggs A."/>
            <person name="Gujja S."/>
            <person name="Hansen M."/>
            <person name="Howarth C."/>
            <person name="Imamovic A."/>
            <person name="Larimer J."/>
            <person name="McCowan C."/>
            <person name="Murphy C."/>
            <person name="Neiman D."/>
            <person name="Pearson M."/>
            <person name="Priest M."/>
            <person name="Roberts A."/>
            <person name="Saif S."/>
            <person name="Shea T."/>
            <person name="Sisk P."/>
            <person name="Sykes S."/>
            <person name="Wortman J."/>
            <person name="Nusbaum C."/>
            <person name="Birren B."/>
        </authorList>
    </citation>
    <scope>NUCLEOTIDE SEQUENCE [LARGE SCALE GENOMIC DNA]</scope>
    <source>
        <strain evidence="3 4">Palo Alto/Uganda</strain>
    </source>
</reference>
<reference evidence="3 4" key="1">
    <citation type="submission" date="2013-02" db="EMBL/GenBank/DDBJ databases">
        <title>The Genome Annotation of Plasmodium falciparum Palo Alto/Uganda.</title>
        <authorList>
            <consortium name="The Broad Institute Genome Sequencing Platform"/>
            <consortium name="The Broad Institute Genome Sequencing Center for Infectious Disease"/>
            <person name="Neafsey D."/>
            <person name="Hoffman S."/>
            <person name="Volkman S."/>
            <person name="Rosenthal P."/>
            <person name="Walker B."/>
            <person name="Young S.K."/>
            <person name="Zeng Q."/>
            <person name="Gargeya S."/>
            <person name="Fitzgerald M."/>
            <person name="Haas B."/>
            <person name="Abouelleil A."/>
            <person name="Allen A.W."/>
            <person name="Alvarado L."/>
            <person name="Arachchi H.M."/>
            <person name="Berlin A.M."/>
            <person name="Chapman S.B."/>
            <person name="Gainer-Dewar J."/>
            <person name="Goldberg J."/>
            <person name="Griggs A."/>
            <person name="Gujja S."/>
            <person name="Hansen M."/>
            <person name="Howarth C."/>
            <person name="Imamovic A."/>
            <person name="Ireland A."/>
            <person name="Larimer J."/>
            <person name="McCowan C."/>
            <person name="Murphy C."/>
            <person name="Pearson M."/>
            <person name="Poon T.W."/>
            <person name="Priest M."/>
            <person name="Roberts A."/>
            <person name="Saif S."/>
            <person name="Shea T."/>
            <person name="Sisk P."/>
            <person name="Sykes S."/>
            <person name="Wortman J."/>
            <person name="Nusbaum C."/>
            <person name="Birren B."/>
        </authorList>
    </citation>
    <scope>NUCLEOTIDE SEQUENCE [LARGE SCALE GENOMIC DNA]</scope>
    <source>
        <strain evidence="3 4">Palo Alto/Uganda</strain>
    </source>
</reference>
<proteinExistence type="predicted"/>
<keyword evidence="2" id="KW-0732">Signal</keyword>